<name>A0AAP0E9P5_9MAGN</name>
<dbReference type="EMBL" id="JBBNAF010000013">
    <property type="protein sequence ID" value="KAK9086912.1"/>
    <property type="molecule type" value="Genomic_DNA"/>
</dbReference>
<accession>A0AAP0E9P5</accession>
<proteinExistence type="predicted"/>
<keyword evidence="2" id="KW-1185">Reference proteome</keyword>
<evidence type="ECO:0000313" key="1">
    <source>
        <dbReference type="EMBL" id="KAK9086912.1"/>
    </source>
</evidence>
<organism evidence="1 2">
    <name type="scientific">Stephania yunnanensis</name>
    <dbReference type="NCBI Taxonomy" id="152371"/>
    <lineage>
        <taxon>Eukaryota</taxon>
        <taxon>Viridiplantae</taxon>
        <taxon>Streptophyta</taxon>
        <taxon>Embryophyta</taxon>
        <taxon>Tracheophyta</taxon>
        <taxon>Spermatophyta</taxon>
        <taxon>Magnoliopsida</taxon>
        <taxon>Ranunculales</taxon>
        <taxon>Menispermaceae</taxon>
        <taxon>Menispermoideae</taxon>
        <taxon>Cissampelideae</taxon>
        <taxon>Stephania</taxon>
    </lineage>
</organism>
<comment type="caution">
    <text evidence="1">The sequence shown here is derived from an EMBL/GenBank/DDBJ whole genome shotgun (WGS) entry which is preliminary data.</text>
</comment>
<dbReference type="AlphaFoldDB" id="A0AAP0E9P5"/>
<protein>
    <submittedName>
        <fullName evidence="1">Uncharacterized protein</fullName>
    </submittedName>
</protein>
<dbReference type="Proteomes" id="UP001420932">
    <property type="component" value="Unassembled WGS sequence"/>
</dbReference>
<gene>
    <name evidence="1" type="ORF">Syun_029306</name>
</gene>
<sequence length="219" mass="24881">MNTIIESYHHLETQSTISLMVFEVVHQGCGIRLPVSLGVSLCRLSRWSPFLRLVVLPGLSLVSVSPSLWSLRLVAPVSVIADISRFSLGLSIRIRQLRYTEDKWTMNVLRTMVVSEVGVVGIVEAMSLVGVTEALGRGLGAYRDVSKSILNEMSHLNQVKFYYHPLTFNTFVRNDIRKYTNLIVCSYRCIFYHKVQQINKEAIIFSDPNSMHDQLMMTN</sequence>
<evidence type="ECO:0000313" key="2">
    <source>
        <dbReference type="Proteomes" id="UP001420932"/>
    </source>
</evidence>
<reference evidence="1 2" key="1">
    <citation type="submission" date="2024-01" db="EMBL/GenBank/DDBJ databases">
        <title>Genome assemblies of Stephania.</title>
        <authorList>
            <person name="Yang L."/>
        </authorList>
    </citation>
    <scope>NUCLEOTIDE SEQUENCE [LARGE SCALE GENOMIC DNA]</scope>
    <source>
        <strain evidence="1">YNDBR</strain>
        <tissue evidence="1">Leaf</tissue>
    </source>
</reference>